<evidence type="ECO:0000256" key="1">
    <source>
        <dbReference type="SAM" id="MobiDB-lite"/>
    </source>
</evidence>
<dbReference type="Proteomes" id="UP000887581">
    <property type="component" value="Unplaced"/>
</dbReference>
<evidence type="ECO:0000313" key="3">
    <source>
        <dbReference type="WBParaSite" id="sdigi.contig45.g2825.t1"/>
    </source>
</evidence>
<evidence type="ECO:0000313" key="2">
    <source>
        <dbReference type="Proteomes" id="UP000887581"/>
    </source>
</evidence>
<name>A0A915PUG1_9BILA</name>
<proteinExistence type="predicted"/>
<dbReference type="AlphaFoldDB" id="A0A915PUG1"/>
<accession>A0A915PUG1</accession>
<sequence>MFKSLFRPRRSNKENEDEQQHQHQRQQNCPNEFDRNSSSYKSPRNAREKRSFQSTHLHRGSVGGGVDDGLPPSTSPYHIAIQRKYPRGTQSCYDGFSDDFDRFSSMNRSFASVAHTKYKPSRREYISGVRRSHLNSEYGGCDPSVNTPPLYSRDLDDSDAETWNSERIIKELRAELRATNERKNYYKDLYKRERQDRIRDRELRDLVEKKLMDDLRSKELECSSNLLRIKALEQQLQRHTSFPPPIRESSFRIPHFCTPSTSNTASTMAGAGEALSSTSELFAVRGAYLINSVSGTTGITGAAAGTASGNHSDMPDEMKVFRQPDEFPLESARNSSNTGASLDDGKNDDMMKISANSLGLFSANHENFNGTILEEDPQSDNGYGTTSECASELVRSIRRVHSDSEVPLKVIQTI</sequence>
<feature type="compositionally biased region" description="Basic and acidic residues" evidence="1">
    <location>
        <begin position="11"/>
        <end position="21"/>
    </location>
</feature>
<feature type="region of interest" description="Disordered" evidence="1">
    <location>
        <begin position="1"/>
        <end position="77"/>
    </location>
</feature>
<reference evidence="3" key="1">
    <citation type="submission" date="2022-11" db="UniProtKB">
        <authorList>
            <consortium name="WormBaseParasite"/>
        </authorList>
    </citation>
    <scope>IDENTIFICATION</scope>
</reference>
<dbReference type="WBParaSite" id="sdigi.contig45.g2825.t1">
    <property type="protein sequence ID" value="sdigi.contig45.g2825.t1"/>
    <property type="gene ID" value="sdigi.contig45.g2825"/>
</dbReference>
<feature type="region of interest" description="Disordered" evidence="1">
    <location>
        <begin position="327"/>
        <end position="348"/>
    </location>
</feature>
<organism evidence="2 3">
    <name type="scientific">Setaria digitata</name>
    <dbReference type="NCBI Taxonomy" id="48799"/>
    <lineage>
        <taxon>Eukaryota</taxon>
        <taxon>Metazoa</taxon>
        <taxon>Ecdysozoa</taxon>
        <taxon>Nematoda</taxon>
        <taxon>Chromadorea</taxon>
        <taxon>Rhabditida</taxon>
        <taxon>Spirurina</taxon>
        <taxon>Spiruromorpha</taxon>
        <taxon>Filarioidea</taxon>
        <taxon>Setariidae</taxon>
        <taxon>Setaria</taxon>
    </lineage>
</organism>
<feature type="compositionally biased region" description="Basic residues" evidence="1">
    <location>
        <begin position="1"/>
        <end position="10"/>
    </location>
</feature>
<keyword evidence="2" id="KW-1185">Reference proteome</keyword>
<protein>
    <submittedName>
        <fullName evidence="3">Uncharacterized protein</fullName>
    </submittedName>
</protein>